<evidence type="ECO:0000313" key="2">
    <source>
        <dbReference type="Proteomes" id="UP000503278"/>
    </source>
</evidence>
<proteinExistence type="predicted"/>
<accession>A0A7L5E7F3</accession>
<dbReference type="AlphaFoldDB" id="A0A7L5E7F3"/>
<organism evidence="1 2">
    <name type="scientific">Mucilaginibacter robiniae</name>
    <dbReference type="NCBI Taxonomy" id="2728022"/>
    <lineage>
        <taxon>Bacteria</taxon>
        <taxon>Pseudomonadati</taxon>
        <taxon>Bacteroidota</taxon>
        <taxon>Sphingobacteriia</taxon>
        <taxon>Sphingobacteriales</taxon>
        <taxon>Sphingobacteriaceae</taxon>
        <taxon>Mucilaginibacter</taxon>
    </lineage>
</organism>
<evidence type="ECO:0000313" key="1">
    <source>
        <dbReference type="EMBL" id="QJD98239.1"/>
    </source>
</evidence>
<dbReference type="RefSeq" id="WP_169610981.1">
    <property type="nucleotide sequence ID" value="NZ_CP051682.1"/>
</dbReference>
<keyword evidence="2" id="KW-1185">Reference proteome</keyword>
<gene>
    <name evidence="1" type="ORF">HH214_21340</name>
</gene>
<name>A0A7L5E7F3_9SPHI</name>
<reference evidence="1 2" key="1">
    <citation type="submission" date="2020-04" db="EMBL/GenBank/DDBJ databases">
        <title>Genome sequencing of novel species.</title>
        <authorList>
            <person name="Heo J."/>
            <person name="Kim S.-J."/>
            <person name="Kim J.-S."/>
            <person name="Hong S.-B."/>
            <person name="Kwon S.-W."/>
        </authorList>
    </citation>
    <scope>NUCLEOTIDE SEQUENCE [LARGE SCALE GENOMIC DNA]</scope>
    <source>
        <strain evidence="1 2">F39-2</strain>
    </source>
</reference>
<sequence>MEEKDITILLNKYKAGTASVEEIALIETWYLDFTEQGSELMGEAERLHTFDKV</sequence>
<protein>
    <submittedName>
        <fullName evidence="1">Uncharacterized protein</fullName>
    </submittedName>
</protein>
<dbReference type="Proteomes" id="UP000503278">
    <property type="component" value="Chromosome"/>
</dbReference>
<dbReference type="EMBL" id="CP051682">
    <property type="protein sequence ID" value="QJD98239.1"/>
    <property type="molecule type" value="Genomic_DNA"/>
</dbReference>
<dbReference type="KEGG" id="mrob:HH214_21340"/>